<protein>
    <submittedName>
        <fullName evidence="3">Uncharacterized protein</fullName>
    </submittedName>
</protein>
<evidence type="ECO:0000256" key="2">
    <source>
        <dbReference type="SAM" id="MobiDB-lite"/>
    </source>
</evidence>
<sequence>MEVIGCIAGSMQILAYMGEITRFAKDIKDHKGDLAHLFGYLANIQLVCKNIETAYSPVTTLPNDNSCISKTSVHVDEQTPEDNSNLPESLSASRAEDMLNMALNHCGRQLNWVLGELDRLVEHLRQPAADDTARSKLSIRERIKKRLRMGRLAVSFCLKKGDITKMVENCQRANSSLHTVLQMIDIKNNRDMKETLEKNTKKMEKLLTEINRQQADFEYKWLVRELPPKSYPLGPLKNSQASLRLSSSVLSRTKLKLSSGRASVAPLTAQNSEETEIEDHPITETNRIQSKTLMPHEDKIPIRKYQSQILDDAVIEHLEDRESIAILDPEPYVEDSHIELQRGRSSRDTFEESTARLTEQTLLELSTESERLVATEDMERQSGQFDNAPDSAASSITEESSDASYSYYLSDSDGSHVTILGNWEDTNLPESLQLCRSTKARFAKHSTQRVIFASDNERIGSQIVCMNCFQLINHTKQLHQGIECTELVDGGMTGSSRCAINCVLNVTVDSEIAYDSISTSPVIHDYFCVHCFRGTPRGCLLFESSNTWGLEYVCWTCYRGTFTISAHEQDLDISQNIRLAKNTKTKFLCPHCRDYAYVAEDAIFSTVEGDGVGYTCQRCEYCTVLIKYTRWHIVGTLKLMNAEENGREEGRKEERRRRRREREEAQDRQKELGSIEDLLGTMEQREHTRGLWEQEFNISFPGPPMPLKQEVNQQGQQCCSM</sequence>
<feature type="compositionally biased region" description="Basic and acidic residues" evidence="2">
    <location>
        <begin position="644"/>
        <end position="653"/>
    </location>
</feature>
<feature type="region of interest" description="Disordered" evidence="2">
    <location>
        <begin position="378"/>
        <end position="397"/>
    </location>
</feature>
<feature type="region of interest" description="Disordered" evidence="2">
    <location>
        <begin position="643"/>
        <end position="678"/>
    </location>
</feature>
<feature type="compositionally biased region" description="Basic and acidic residues" evidence="2">
    <location>
        <begin position="661"/>
        <end position="673"/>
    </location>
</feature>
<feature type="region of interest" description="Disordered" evidence="2">
    <location>
        <begin position="702"/>
        <end position="721"/>
    </location>
</feature>
<keyword evidence="4" id="KW-1185">Reference proteome</keyword>
<dbReference type="Proteomes" id="UP000240883">
    <property type="component" value="Unassembled WGS sequence"/>
</dbReference>
<feature type="coiled-coil region" evidence="1">
    <location>
        <begin position="186"/>
        <end position="216"/>
    </location>
</feature>
<evidence type="ECO:0000256" key="1">
    <source>
        <dbReference type="SAM" id="Coils"/>
    </source>
</evidence>
<organism evidence="3 4">
    <name type="scientific">Corynespora cassiicola Philippines</name>
    <dbReference type="NCBI Taxonomy" id="1448308"/>
    <lineage>
        <taxon>Eukaryota</taxon>
        <taxon>Fungi</taxon>
        <taxon>Dikarya</taxon>
        <taxon>Ascomycota</taxon>
        <taxon>Pezizomycotina</taxon>
        <taxon>Dothideomycetes</taxon>
        <taxon>Pleosporomycetidae</taxon>
        <taxon>Pleosporales</taxon>
        <taxon>Corynesporascaceae</taxon>
        <taxon>Corynespora</taxon>
    </lineage>
</organism>
<proteinExistence type="predicted"/>
<name>A0A2T2NJR1_CORCC</name>
<dbReference type="AlphaFoldDB" id="A0A2T2NJR1"/>
<evidence type="ECO:0000313" key="4">
    <source>
        <dbReference type="Proteomes" id="UP000240883"/>
    </source>
</evidence>
<accession>A0A2T2NJR1</accession>
<reference evidence="3 4" key="1">
    <citation type="journal article" date="2018" name="Front. Microbiol.">
        <title>Genome-Wide Analysis of Corynespora cassiicola Leaf Fall Disease Putative Effectors.</title>
        <authorList>
            <person name="Lopez D."/>
            <person name="Ribeiro S."/>
            <person name="Label P."/>
            <person name="Fumanal B."/>
            <person name="Venisse J.S."/>
            <person name="Kohler A."/>
            <person name="de Oliveira R.R."/>
            <person name="Labutti K."/>
            <person name="Lipzen A."/>
            <person name="Lail K."/>
            <person name="Bauer D."/>
            <person name="Ohm R.A."/>
            <person name="Barry K.W."/>
            <person name="Spatafora J."/>
            <person name="Grigoriev I.V."/>
            <person name="Martin F.M."/>
            <person name="Pujade-Renaud V."/>
        </authorList>
    </citation>
    <scope>NUCLEOTIDE SEQUENCE [LARGE SCALE GENOMIC DNA]</scope>
    <source>
        <strain evidence="3 4">Philippines</strain>
    </source>
</reference>
<keyword evidence="1" id="KW-0175">Coiled coil</keyword>
<feature type="compositionally biased region" description="Polar residues" evidence="2">
    <location>
        <begin position="710"/>
        <end position="721"/>
    </location>
</feature>
<evidence type="ECO:0000313" key="3">
    <source>
        <dbReference type="EMBL" id="PSN65667.1"/>
    </source>
</evidence>
<dbReference type="EMBL" id="KZ678137">
    <property type="protein sequence ID" value="PSN65667.1"/>
    <property type="molecule type" value="Genomic_DNA"/>
</dbReference>
<gene>
    <name evidence="3" type="ORF">BS50DRAFT_646032</name>
</gene>